<dbReference type="EMBL" id="LGTL01000003">
    <property type="protein sequence ID" value="KPA83718.1"/>
    <property type="molecule type" value="Genomic_DNA"/>
</dbReference>
<feature type="compositionally biased region" description="Low complexity" evidence="5">
    <location>
        <begin position="27"/>
        <end position="58"/>
    </location>
</feature>
<keyword evidence="2" id="KW-0677">Repeat</keyword>
<dbReference type="RefSeq" id="XP_015662157.1">
    <property type="nucleotide sequence ID" value="XM_015798679.1"/>
</dbReference>
<evidence type="ECO:0000313" key="7">
    <source>
        <dbReference type="Proteomes" id="UP000037923"/>
    </source>
</evidence>
<evidence type="ECO:0000256" key="5">
    <source>
        <dbReference type="SAM" id="MobiDB-lite"/>
    </source>
</evidence>
<dbReference type="GeneID" id="26902261"/>
<accession>A0A0M9G6X3</accession>
<keyword evidence="7" id="KW-1185">Reference proteome</keyword>
<dbReference type="OMA" id="RVCCGFE"/>
<feature type="compositionally biased region" description="Polar residues" evidence="5">
    <location>
        <begin position="66"/>
        <end position="91"/>
    </location>
</feature>
<dbReference type="AlphaFoldDB" id="A0A0M9G6X3"/>
<organism evidence="6 7">
    <name type="scientific">Leptomonas pyrrhocoris</name>
    <name type="common">Firebug parasite</name>
    <dbReference type="NCBI Taxonomy" id="157538"/>
    <lineage>
        <taxon>Eukaryota</taxon>
        <taxon>Discoba</taxon>
        <taxon>Euglenozoa</taxon>
        <taxon>Kinetoplastea</taxon>
        <taxon>Metakinetoplastina</taxon>
        <taxon>Trypanosomatida</taxon>
        <taxon>Trypanosomatidae</taxon>
        <taxon>Leishmaniinae</taxon>
        <taxon>Leptomonas</taxon>
    </lineage>
</organism>
<feature type="region of interest" description="Disordered" evidence="5">
    <location>
        <begin position="965"/>
        <end position="1042"/>
    </location>
</feature>
<dbReference type="InterPro" id="IPR036322">
    <property type="entry name" value="WD40_repeat_dom_sf"/>
</dbReference>
<dbReference type="Gene3D" id="2.130.10.10">
    <property type="entry name" value="YVTN repeat-like/Quinoprotein amine dehydrogenase"/>
    <property type="match status" value="2"/>
</dbReference>
<keyword evidence="3" id="KW-0687">Ribonucleoprotein</keyword>
<evidence type="ECO:0000256" key="1">
    <source>
        <dbReference type="ARBA" id="ARBA00022574"/>
    </source>
</evidence>
<feature type="compositionally biased region" description="Low complexity" evidence="5">
    <location>
        <begin position="9"/>
        <end position="20"/>
    </location>
</feature>
<dbReference type="InterPro" id="IPR001680">
    <property type="entry name" value="WD40_rpt"/>
</dbReference>
<dbReference type="OrthoDB" id="674604at2759"/>
<dbReference type="VEuPathDB" id="TriTrypDB:LpyrH10_03_1170"/>
<sequence length="1226" mass="132141">MHRSRLQNAAAAATAAPPSAGHRPKRSTTVSSASPSRRTPATTPSSSLPPVVPSRSVSQGVPHGRTATSSVSLTTQRGAPQRTARPSSSVAPTMEEAATVVSATAAAKDTGVSLSKFAHDGERFEPNTYETTFRFRGDYGHVALAESTATLWCANEGSGAMDLYSCVTGQFIASLPTLSEEVRARQAELSELPINTAPSTTASGKNSSGTAVAAVGSKATGQGVTTVRGRGLVPLAAGGAVASPAARHRFSSPPWSCVPATDVTPSSLRATAAHMWVGYTDGTVAVYDTLLLKLVTMGQFHSSPVTALAVLRNGQVVSASADGLLVLWDTEAAGFEAVTRVTVLLDAVRAGAGRLCAMTATSHAARVCCGFASGEVYSVVVANRPQEQTPAYAMKAHTSQVSDMAAVRELLFTAAEDNSVCVWYCGNASSSSGQGSAVPGLSSDPSGNPHAFAGAPQGPLAIRALHAATKLMKRITVKPCVRALLSEETTRSVWVAYADGLLERWSANPNDDFGVEEVVDNAMVTEAAAANPTDGRSTSAATAEVAKAGNGGVAATRVRALLSLSAVQTMQWLALSSNGVNKVWYGHKNTLEINLANSLLALHDVIAQDAEDAAAWKEKVNVLKLKEMERKSRYVCILEQLNEQRVLQRHYNRWRQSLLFCGVRRRCTAALAATLESRTQVQLTRRFFGKWAAFYDAQQRHMRGYVLAMALSRVTERQQLQMCFVAWEAFLVKRRIRRTAQVSAAVMSSMNSTACLSSFFHQWRAAVPRKARHHACLSDEHLALLAHKAQRQVQQRVLRQWMSYHAAQKQQRRSLLPSDKTAAGAKSEVSALSTFAAHYARLQQQRQARQVLQMWRRWTGKRSHYASLAAIAALREQQLLYEARQNFFLRWRQRVHARRTSENAEQLKALEMKLRRAEAEHGDIFEKLQLQRQLDQLASRQAAEEAQLSHTKSQLAALEQSCAQLRAQQQERKHDPAHLSNTPHTQHQATRGGSDVGSNATSSFPRLPGVDVTGDSSTGRSASLVTGGSDGPGGGNGSGSGRGHMAANAVFYRSLVDQQRLSPIVLAHMPVEEAVRHVMGQLKGNVVNLYTDLALFRQVKDRRRAGTSAVGILLEAFGELKRMIVSTVPGASTAAASAAARSGVKATRWPLSMEALDCIPVHQCSNVLSAIKTIVVAYDLLQPEDVPGVQSTCEEVVANADWVFLMARACYLRRKPLPPANNRQVA</sequence>
<dbReference type="GO" id="GO:0005840">
    <property type="term" value="C:ribosome"/>
    <property type="evidence" value="ECO:0007669"/>
    <property type="project" value="UniProtKB-KW"/>
</dbReference>
<evidence type="ECO:0000256" key="2">
    <source>
        <dbReference type="ARBA" id="ARBA00022737"/>
    </source>
</evidence>
<keyword evidence="1 4" id="KW-0853">WD repeat</keyword>
<feature type="compositionally biased region" description="Polar residues" evidence="5">
    <location>
        <begin position="979"/>
        <end position="1004"/>
    </location>
</feature>
<dbReference type="PROSITE" id="PS50082">
    <property type="entry name" value="WD_REPEATS_2"/>
    <property type="match status" value="1"/>
</dbReference>
<feature type="compositionally biased region" description="Gly residues" evidence="5">
    <location>
        <begin position="1028"/>
        <end position="1042"/>
    </location>
</feature>
<protein>
    <submittedName>
        <fullName evidence="6">Uncharacterized protein</fullName>
    </submittedName>
</protein>
<dbReference type="Proteomes" id="UP000037923">
    <property type="component" value="Unassembled WGS sequence"/>
</dbReference>
<name>A0A0M9G6X3_LEPPY</name>
<dbReference type="EMBL" id="LGTL01000003">
    <property type="protein sequence ID" value="KPA83717.1"/>
    <property type="molecule type" value="Genomic_DNA"/>
</dbReference>
<keyword evidence="3" id="KW-0689">Ribosomal protein</keyword>
<dbReference type="InterPro" id="IPR015943">
    <property type="entry name" value="WD40/YVTN_repeat-like_dom_sf"/>
</dbReference>
<feature type="compositionally biased region" description="Polar residues" evidence="5">
    <location>
        <begin position="1014"/>
        <end position="1026"/>
    </location>
</feature>
<proteinExistence type="predicted"/>
<dbReference type="SMART" id="SM00320">
    <property type="entry name" value="WD40"/>
    <property type="match status" value="2"/>
</dbReference>
<dbReference type="PROSITE" id="PS00678">
    <property type="entry name" value="WD_REPEATS_1"/>
    <property type="match status" value="1"/>
</dbReference>
<dbReference type="SUPFAM" id="SSF50978">
    <property type="entry name" value="WD40 repeat-like"/>
    <property type="match status" value="1"/>
</dbReference>
<evidence type="ECO:0000313" key="6">
    <source>
        <dbReference type="EMBL" id="KPA83717.1"/>
    </source>
</evidence>
<dbReference type="InterPro" id="IPR019775">
    <property type="entry name" value="WD40_repeat_CS"/>
</dbReference>
<feature type="region of interest" description="Disordered" evidence="5">
    <location>
        <begin position="1"/>
        <end position="93"/>
    </location>
</feature>
<reference evidence="6 7" key="1">
    <citation type="submission" date="2015-07" db="EMBL/GenBank/DDBJ databases">
        <title>High-quality genome of monoxenous trypanosomatid Leptomonas pyrrhocoris.</title>
        <authorList>
            <person name="Flegontov P."/>
            <person name="Butenko A."/>
            <person name="Firsov S."/>
            <person name="Vlcek C."/>
            <person name="Logacheva M.D."/>
            <person name="Field M."/>
            <person name="Filatov D."/>
            <person name="Flegontova O."/>
            <person name="Gerasimov E."/>
            <person name="Jackson A.P."/>
            <person name="Kelly S."/>
            <person name="Opperdoes F."/>
            <person name="O'Reilly A."/>
            <person name="Votypka J."/>
            <person name="Yurchenko V."/>
            <person name="Lukes J."/>
        </authorList>
    </citation>
    <scope>NUCLEOTIDE SEQUENCE [LARGE SCALE GENOMIC DNA]</scope>
    <source>
        <strain evidence="6">H10</strain>
    </source>
</reference>
<evidence type="ECO:0000256" key="4">
    <source>
        <dbReference type="PROSITE-ProRule" id="PRU00221"/>
    </source>
</evidence>
<comment type="caution">
    <text evidence="6">The sequence shown here is derived from an EMBL/GenBank/DDBJ whole genome shotgun (WGS) entry which is preliminary data.</text>
</comment>
<dbReference type="RefSeq" id="XP_015662156.1">
    <property type="nucleotide sequence ID" value="XM_015798678.1"/>
</dbReference>
<feature type="repeat" description="WD" evidence="4">
    <location>
        <begin position="394"/>
        <end position="423"/>
    </location>
</feature>
<evidence type="ECO:0000256" key="3">
    <source>
        <dbReference type="ARBA" id="ARBA00022980"/>
    </source>
</evidence>
<dbReference type="Pfam" id="PF00400">
    <property type="entry name" value="WD40"/>
    <property type="match status" value="1"/>
</dbReference>
<gene>
    <name evidence="6" type="ORF">ABB37_01966</name>
</gene>